<gene>
    <name evidence="2" type="ORF">AQ490_26160</name>
</gene>
<evidence type="ECO:0008006" key="4">
    <source>
        <dbReference type="Google" id="ProtNLM"/>
    </source>
</evidence>
<dbReference type="RefSeq" id="WP_018384924.1">
    <property type="nucleotide sequence ID" value="NZ_LLZU01000028.1"/>
</dbReference>
<dbReference type="OrthoDB" id="3694697at2"/>
<keyword evidence="1" id="KW-0732">Signal</keyword>
<sequence length="126" mass="13865">MNKQALLRTGITLCAVGIASVMAVGPASATGKASVYTGQREAGRVNYWTNTDDFRVSDTKCDGKSVYAQYQRAGASRVTLKNNRGCGTYKDFYRSFTRGQSIKYRVCVDIPAARDICGNWRWDTTG</sequence>
<feature type="chain" id="PRO_5006670609" description="Secreted protein" evidence="1">
    <location>
        <begin position="30"/>
        <end position="126"/>
    </location>
</feature>
<feature type="signal peptide" evidence="1">
    <location>
        <begin position="1"/>
        <end position="29"/>
    </location>
</feature>
<dbReference type="EMBL" id="LLZU01000028">
    <property type="protein sequence ID" value="KRV48152.1"/>
    <property type="molecule type" value="Genomic_DNA"/>
</dbReference>
<evidence type="ECO:0000313" key="3">
    <source>
        <dbReference type="Proteomes" id="UP000050867"/>
    </source>
</evidence>
<reference evidence="2 3" key="1">
    <citation type="submission" date="2015-10" db="EMBL/GenBank/DDBJ databases">
        <title>Draft genome sequence of pyrrolomycin-producing Streptomyces vitaminophilus.</title>
        <authorList>
            <person name="Graham D.E."/>
            <person name="Mahan K.M."/>
            <person name="Klingeman D.M."/>
            <person name="Hettich R.L."/>
            <person name="Parry R.J."/>
        </authorList>
    </citation>
    <scope>NUCLEOTIDE SEQUENCE [LARGE SCALE GENOMIC DNA]</scope>
    <source>
        <strain evidence="2 3">ATCC 31673</strain>
    </source>
</reference>
<evidence type="ECO:0000256" key="1">
    <source>
        <dbReference type="SAM" id="SignalP"/>
    </source>
</evidence>
<dbReference type="eggNOG" id="ENOG5032KE7">
    <property type="taxonomic scope" value="Bacteria"/>
</dbReference>
<dbReference type="AlphaFoldDB" id="A0A0T6LQ84"/>
<comment type="caution">
    <text evidence="2">The sequence shown here is derived from an EMBL/GenBank/DDBJ whole genome shotgun (WGS) entry which is preliminary data.</text>
</comment>
<accession>A0A0T6LQ84</accession>
<keyword evidence="3" id="KW-1185">Reference proteome</keyword>
<evidence type="ECO:0000313" key="2">
    <source>
        <dbReference type="EMBL" id="KRV48152.1"/>
    </source>
</evidence>
<organism evidence="2 3">
    <name type="scientific">Wenjunlia vitaminophila</name>
    <name type="common">Streptomyces vitaminophilus</name>
    <dbReference type="NCBI Taxonomy" id="76728"/>
    <lineage>
        <taxon>Bacteria</taxon>
        <taxon>Bacillati</taxon>
        <taxon>Actinomycetota</taxon>
        <taxon>Actinomycetes</taxon>
        <taxon>Kitasatosporales</taxon>
        <taxon>Streptomycetaceae</taxon>
        <taxon>Wenjunlia</taxon>
    </lineage>
</organism>
<dbReference type="Proteomes" id="UP000050867">
    <property type="component" value="Unassembled WGS sequence"/>
</dbReference>
<protein>
    <recommendedName>
        <fullName evidence="4">Secreted protein</fullName>
    </recommendedName>
</protein>
<name>A0A0T6LQ84_WENVI</name>
<proteinExistence type="predicted"/>